<keyword evidence="9" id="KW-0645">Protease</keyword>
<evidence type="ECO:0000256" key="6">
    <source>
        <dbReference type="ARBA" id="ARBA00012448"/>
    </source>
</evidence>
<dbReference type="EC" id="2.4.99.28" evidence="23"/>
<comment type="catalytic activity">
    <reaction evidence="22">
        <text>Preferential cleavage: (Ac)2-L-Lys-D-Ala-|-D-Ala. Also transpeptidation of peptidyl-alanyl moieties that are N-acyl substituents of D-alanine.</text>
        <dbReference type="EC" id="3.4.16.4"/>
    </reaction>
</comment>
<keyword evidence="20" id="KW-0511">Multifunctional enzyme</keyword>
<keyword evidence="12 27" id="KW-0812">Transmembrane</keyword>
<evidence type="ECO:0000256" key="27">
    <source>
        <dbReference type="SAM" id="Phobius"/>
    </source>
</evidence>
<comment type="caution">
    <text evidence="30">The sequence shown here is derived from an EMBL/GenBank/DDBJ whole genome shotgun (WGS) entry which is preliminary data.</text>
</comment>
<accession>A0A9D1EB64</accession>
<dbReference type="Gene3D" id="3.40.710.10">
    <property type="entry name" value="DD-peptidase/beta-lactamase superfamily"/>
    <property type="match status" value="1"/>
</dbReference>
<dbReference type="GO" id="GO:0046677">
    <property type="term" value="P:response to antibiotic"/>
    <property type="evidence" value="ECO:0007669"/>
    <property type="project" value="UniProtKB-KW"/>
</dbReference>
<reference evidence="30" key="1">
    <citation type="submission" date="2020-10" db="EMBL/GenBank/DDBJ databases">
        <authorList>
            <person name="Gilroy R."/>
        </authorList>
    </citation>
    <scope>NUCLEOTIDE SEQUENCE</scope>
    <source>
        <strain evidence="30">ChiSjej5B23-6657</strain>
    </source>
</reference>
<dbReference type="GO" id="GO:0008658">
    <property type="term" value="F:penicillin binding"/>
    <property type="evidence" value="ECO:0007669"/>
    <property type="project" value="InterPro"/>
</dbReference>
<evidence type="ECO:0000256" key="2">
    <source>
        <dbReference type="ARBA" id="ARBA00004401"/>
    </source>
</evidence>
<keyword evidence="18 27" id="KW-0472">Membrane</keyword>
<dbReference type="InterPro" id="IPR001264">
    <property type="entry name" value="Glyco_trans_51"/>
</dbReference>
<evidence type="ECO:0000256" key="8">
    <source>
        <dbReference type="ARBA" id="ARBA00022645"/>
    </source>
</evidence>
<dbReference type="Pfam" id="PF00912">
    <property type="entry name" value="Transgly"/>
    <property type="match status" value="1"/>
</dbReference>
<dbReference type="GO" id="GO:0006508">
    <property type="term" value="P:proteolysis"/>
    <property type="evidence" value="ECO:0007669"/>
    <property type="project" value="UniProtKB-KW"/>
</dbReference>
<evidence type="ECO:0000256" key="11">
    <source>
        <dbReference type="ARBA" id="ARBA00022679"/>
    </source>
</evidence>
<dbReference type="InterPro" id="IPR050396">
    <property type="entry name" value="Glycosyltr_51/Transpeptidase"/>
</dbReference>
<evidence type="ECO:0000256" key="16">
    <source>
        <dbReference type="ARBA" id="ARBA00022984"/>
    </source>
</evidence>
<gene>
    <name evidence="30" type="ORF">IAA55_08875</name>
</gene>
<evidence type="ECO:0000259" key="28">
    <source>
        <dbReference type="Pfam" id="PF00905"/>
    </source>
</evidence>
<evidence type="ECO:0000256" key="3">
    <source>
        <dbReference type="ARBA" id="ARBA00004752"/>
    </source>
</evidence>
<feature type="transmembrane region" description="Helical" evidence="27">
    <location>
        <begin position="28"/>
        <end position="53"/>
    </location>
</feature>
<feature type="domain" description="Glycosyl transferase family 51" evidence="29">
    <location>
        <begin position="82"/>
        <end position="266"/>
    </location>
</feature>
<evidence type="ECO:0000256" key="17">
    <source>
        <dbReference type="ARBA" id="ARBA00022989"/>
    </source>
</evidence>
<evidence type="ECO:0000256" key="12">
    <source>
        <dbReference type="ARBA" id="ARBA00022692"/>
    </source>
</evidence>
<keyword evidence="17 27" id="KW-1133">Transmembrane helix</keyword>
<feature type="region of interest" description="Disordered" evidence="26">
    <location>
        <begin position="828"/>
        <end position="909"/>
    </location>
</feature>
<proteinExistence type="inferred from homology"/>
<feature type="domain" description="Penicillin-binding protein transpeptidase" evidence="28">
    <location>
        <begin position="445"/>
        <end position="686"/>
    </location>
</feature>
<dbReference type="InterPro" id="IPR012338">
    <property type="entry name" value="Beta-lactam/transpept-like"/>
</dbReference>
<evidence type="ECO:0000256" key="5">
    <source>
        <dbReference type="ARBA" id="ARBA00007739"/>
    </source>
</evidence>
<evidence type="ECO:0000256" key="13">
    <source>
        <dbReference type="ARBA" id="ARBA00022801"/>
    </source>
</evidence>
<keyword evidence="16" id="KW-0573">Peptidoglycan synthesis</keyword>
<dbReference type="GO" id="GO:0008955">
    <property type="term" value="F:peptidoglycan glycosyltransferase activity"/>
    <property type="evidence" value="ECO:0007669"/>
    <property type="project" value="UniProtKB-EC"/>
</dbReference>
<keyword evidence="11" id="KW-0808">Transferase</keyword>
<dbReference type="InterPro" id="IPR023346">
    <property type="entry name" value="Lysozyme-like_dom_sf"/>
</dbReference>
<dbReference type="GO" id="GO:0071555">
    <property type="term" value="P:cell wall organization"/>
    <property type="evidence" value="ECO:0007669"/>
    <property type="project" value="UniProtKB-KW"/>
</dbReference>
<keyword evidence="14" id="KW-0133">Cell shape</keyword>
<evidence type="ECO:0000256" key="23">
    <source>
        <dbReference type="ARBA" id="ARBA00044770"/>
    </source>
</evidence>
<evidence type="ECO:0000256" key="15">
    <source>
        <dbReference type="ARBA" id="ARBA00022968"/>
    </source>
</evidence>
<evidence type="ECO:0000256" key="22">
    <source>
        <dbReference type="ARBA" id="ARBA00034000"/>
    </source>
</evidence>
<feature type="compositionally biased region" description="Low complexity" evidence="26">
    <location>
        <begin position="833"/>
        <end position="893"/>
    </location>
</feature>
<comment type="similarity">
    <text evidence="4">In the C-terminal section; belongs to the transpeptidase family.</text>
</comment>
<keyword evidence="8" id="KW-0121">Carboxypeptidase</keyword>
<dbReference type="GO" id="GO:0008360">
    <property type="term" value="P:regulation of cell shape"/>
    <property type="evidence" value="ECO:0007669"/>
    <property type="project" value="UniProtKB-KW"/>
</dbReference>
<keyword evidence="10" id="KW-0328">Glycosyltransferase</keyword>
<comment type="function">
    <text evidence="1">Cell wall formation. Synthesis of cross-linked peptidoglycan from the lipid intermediates. The enzyme has a penicillin-insensitive transglycosylase N-terminal domain (formation of linear glycan strands) and a penicillin-sensitive transpeptidase C-terminal domain (cross-linking of the peptide subunits).</text>
</comment>
<dbReference type="GO" id="GO:0009002">
    <property type="term" value="F:serine-type D-Ala-D-Ala carboxypeptidase activity"/>
    <property type="evidence" value="ECO:0007669"/>
    <property type="project" value="UniProtKB-EC"/>
</dbReference>
<reference evidence="30" key="2">
    <citation type="journal article" date="2021" name="PeerJ">
        <title>Extensive microbial diversity within the chicken gut microbiome revealed by metagenomics and culture.</title>
        <authorList>
            <person name="Gilroy R."/>
            <person name="Ravi A."/>
            <person name="Getino M."/>
            <person name="Pursley I."/>
            <person name="Horton D.L."/>
            <person name="Alikhan N.F."/>
            <person name="Baker D."/>
            <person name="Gharbi K."/>
            <person name="Hall N."/>
            <person name="Watson M."/>
            <person name="Adriaenssens E.M."/>
            <person name="Foster-Nyarko E."/>
            <person name="Jarju S."/>
            <person name="Secka A."/>
            <person name="Antonio M."/>
            <person name="Oren A."/>
            <person name="Chaudhuri R.R."/>
            <person name="La Ragione R."/>
            <person name="Hildebrand F."/>
            <person name="Pallen M.J."/>
        </authorList>
    </citation>
    <scope>NUCLEOTIDE SEQUENCE</scope>
    <source>
        <strain evidence="30">ChiSjej5B23-6657</strain>
    </source>
</reference>
<dbReference type="GO" id="GO:0009252">
    <property type="term" value="P:peptidoglycan biosynthetic process"/>
    <property type="evidence" value="ECO:0007669"/>
    <property type="project" value="UniProtKB-KW"/>
</dbReference>
<dbReference type="FunFam" id="1.10.3810.10:FF:000001">
    <property type="entry name" value="Penicillin-binding protein 1A"/>
    <property type="match status" value="1"/>
</dbReference>
<organism evidence="30 31">
    <name type="scientific">Candidatus Pullilachnospira gallistercoris</name>
    <dbReference type="NCBI Taxonomy" id="2840911"/>
    <lineage>
        <taxon>Bacteria</taxon>
        <taxon>Bacillati</taxon>
        <taxon>Bacillota</taxon>
        <taxon>Clostridia</taxon>
        <taxon>Lachnospirales</taxon>
        <taxon>Lachnospiraceae</taxon>
        <taxon>Lachnospiraceae incertae sedis</taxon>
        <taxon>Candidatus Pullilachnospira</taxon>
    </lineage>
</organism>
<keyword evidence="19" id="KW-0046">Antibiotic resistance</keyword>
<name>A0A9D1EB64_9FIRM</name>
<dbReference type="SUPFAM" id="SSF53955">
    <property type="entry name" value="Lysozyme-like"/>
    <property type="match status" value="1"/>
</dbReference>
<dbReference type="Pfam" id="PF00905">
    <property type="entry name" value="Transpeptidase"/>
    <property type="match status" value="1"/>
</dbReference>
<dbReference type="EC" id="3.4.16.4" evidence="6"/>
<keyword evidence="21" id="KW-0961">Cell wall biogenesis/degradation</keyword>
<evidence type="ECO:0000256" key="21">
    <source>
        <dbReference type="ARBA" id="ARBA00023316"/>
    </source>
</evidence>
<evidence type="ECO:0000256" key="10">
    <source>
        <dbReference type="ARBA" id="ARBA00022676"/>
    </source>
</evidence>
<evidence type="ECO:0000256" key="7">
    <source>
        <dbReference type="ARBA" id="ARBA00018638"/>
    </source>
</evidence>
<feature type="compositionally biased region" description="Gly residues" evidence="26">
    <location>
        <begin position="894"/>
        <end position="909"/>
    </location>
</feature>
<dbReference type="EMBL" id="DVHM01000146">
    <property type="protein sequence ID" value="HIR71381.1"/>
    <property type="molecule type" value="Genomic_DNA"/>
</dbReference>
<evidence type="ECO:0000256" key="1">
    <source>
        <dbReference type="ARBA" id="ARBA00002624"/>
    </source>
</evidence>
<comment type="subcellular location">
    <subcellularLocation>
        <location evidence="2">Cell membrane</location>
        <topology evidence="2">Single-pass type II membrane protein</topology>
    </subcellularLocation>
</comment>
<dbReference type="InterPro" id="IPR036950">
    <property type="entry name" value="PBP_transglycosylase"/>
</dbReference>
<sequence length="909" mass="97082">MNYGKKSTKKRASQLTGKRTKAKKKFGVAFWKSLFVGILIIIAIAAIAAAIYVTRLIQQCPDISTVDISPEGYLTTVLDSDGNEIETLASSGANREYVTLDEIPVNLQHAFVAIEDERFYTHNGVDIRGMIRAGVTAVMTGFRETQGASTITQQLLKNNYFTTWTSEKTMLDRINRKIQEQYLAIQLEKVTSKEEILENYLNTINLGQNTLGVQAASERYFNKNVSDLTLSECAVIAAITQNPSRYNPISHPEENATRRQAVLDKMLDQGYIDQDEYDEAINDNVYDRIQAVNVEVQSSSSTSYFVDALTEQVIDDLVAEKGYTESEAYQLLYSGGLTIHSTQNTALQNICTEEINNQDNYSGNPKYSFSYRLTIQKADGSTENYSDQTMLSYYQASNRNYSINFSSQEEAAAAIEKYKSEIMEEGDTIPEGGETVTYTLQPQAAMTVIDQKTGAVVALVGGRGDKIGSRTLNRATGITRQPGSTFKILAAYAPALDAGGLTLASVQDDAPMTYADGTPLRNVDGNYRGFTPLREAITDSINVVTVKTLTQIGTGLGYEYVQNFGITTLASGDNTQSLVLGGITNGVTNLELTAAFATIANSGYYNEPIFYTQVLDHDGNVLLDNTSNESRQVLKETTAWLLTSAMQDVVNSGTGGRAKFSGMSIAGKTGTSTSNRDTLFAGFTPYYTCVVWGGYDDNAQLNSTAYSRNIWRSAMSRIHEGLSDPGFPQPDGIVTAQVCRKSGKLAIPGVCDADPRGSMVYTEYFAEGTVPTETCDHHYGATICTESNAPAGPYCPSVTKGVYIIGGSQGTADTPYLLPFDPTQVTSCPIHTGASQSQNSDGAASSAGGSSGSSSEGSGSSGEGSDSSSGENGSSSGSSSGSGGNSSSDSSSGGASGNTSGGSGTGTAQ</sequence>
<evidence type="ECO:0000313" key="31">
    <source>
        <dbReference type="Proteomes" id="UP000823912"/>
    </source>
</evidence>
<evidence type="ECO:0000256" key="19">
    <source>
        <dbReference type="ARBA" id="ARBA00023251"/>
    </source>
</evidence>
<evidence type="ECO:0000256" key="9">
    <source>
        <dbReference type="ARBA" id="ARBA00022670"/>
    </source>
</evidence>
<comment type="pathway">
    <text evidence="3">Cell wall biogenesis; peptidoglycan biosynthesis.</text>
</comment>
<evidence type="ECO:0000256" key="25">
    <source>
        <dbReference type="ARBA" id="ARBA00060592"/>
    </source>
</evidence>
<evidence type="ECO:0000256" key="24">
    <source>
        <dbReference type="ARBA" id="ARBA00049902"/>
    </source>
</evidence>
<keyword evidence="15" id="KW-0735">Signal-anchor</keyword>
<evidence type="ECO:0000256" key="4">
    <source>
        <dbReference type="ARBA" id="ARBA00007090"/>
    </source>
</evidence>
<dbReference type="InterPro" id="IPR001460">
    <property type="entry name" value="PCN-bd_Tpept"/>
</dbReference>
<evidence type="ECO:0000259" key="29">
    <source>
        <dbReference type="Pfam" id="PF00912"/>
    </source>
</evidence>
<dbReference type="GO" id="GO:0005886">
    <property type="term" value="C:plasma membrane"/>
    <property type="evidence" value="ECO:0007669"/>
    <property type="project" value="UniProtKB-SubCell"/>
</dbReference>
<dbReference type="Gene3D" id="1.10.3810.10">
    <property type="entry name" value="Biosynthetic peptidoglycan transglycosylase-like"/>
    <property type="match status" value="1"/>
</dbReference>
<comment type="pathway">
    <text evidence="25">Glycan biosynthesis.</text>
</comment>
<evidence type="ECO:0000256" key="26">
    <source>
        <dbReference type="SAM" id="MobiDB-lite"/>
    </source>
</evidence>
<evidence type="ECO:0000256" key="20">
    <source>
        <dbReference type="ARBA" id="ARBA00023268"/>
    </source>
</evidence>
<dbReference type="AlphaFoldDB" id="A0A9D1EB64"/>
<dbReference type="Proteomes" id="UP000823912">
    <property type="component" value="Unassembled WGS sequence"/>
</dbReference>
<evidence type="ECO:0000256" key="14">
    <source>
        <dbReference type="ARBA" id="ARBA00022960"/>
    </source>
</evidence>
<evidence type="ECO:0000256" key="18">
    <source>
        <dbReference type="ARBA" id="ARBA00023136"/>
    </source>
</evidence>
<dbReference type="SUPFAM" id="SSF56601">
    <property type="entry name" value="beta-lactamase/transpeptidase-like"/>
    <property type="match status" value="1"/>
</dbReference>
<dbReference type="NCBIfam" id="TIGR02074">
    <property type="entry name" value="PBP_1a_fam"/>
    <property type="match status" value="1"/>
</dbReference>
<dbReference type="PANTHER" id="PTHR32282:SF33">
    <property type="entry name" value="PEPTIDOGLYCAN GLYCOSYLTRANSFERASE"/>
    <property type="match status" value="1"/>
</dbReference>
<evidence type="ECO:0000313" key="30">
    <source>
        <dbReference type="EMBL" id="HIR71381.1"/>
    </source>
</evidence>
<dbReference type="PANTHER" id="PTHR32282">
    <property type="entry name" value="BINDING PROTEIN TRANSPEPTIDASE, PUTATIVE-RELATED"/>
    <property type="match status" value="1"/>
</dbReference>
<comment type="similarity">
    <text evidence="5">In the N-terminal section; belongs to the glycosyltransferase 51 family.</text>
</comment>
<keyword evidence="13" id="KW-0378">Hydrolase</keyword>
<protein>
    <recommendedName>
        <fullName evidence="7">Penicillin-binding protein 1A</fullName>
        <ecNumber evidence="23">2.4.99.28</ecNumber>
        <ecNumber evidence="6">3.4.16.4</ecNumber>
    </recommendedName>
</protein>
<comment type="catalytic activity">
    <reaction evidence="24">
        <text>[GlcNAc-(1-&gt;4)-Mur2Ac(oyl-L-Ala-gamma-D-Glu-L-Lys-D-Ala-D-Ala)](n)-di-trans,octa-cis-undecaprenyl diphosphate + beta-D-GlcNAc-(1-&gt;4)-Mur2Ac(oyl-L-Ala-gamma-D-Glu-L-Lys-D-Ala-D-Ala)-di-trans,octa-cis-undecaprenyl diphosphate = [GlcNAc-(1-&gt;4)-Mur2Ac(oyl-L-Ala-gamma-D-Glu-L-Lys-D-Ala-D-Ala)](n+1)-di-trans,octa-cis-undecaprenyl diphosphate + di-trans,octa-cis-undecaprenyl diphosphate + H(+)</text>
        <dbReference type="Rhea" id="RHEA:23708"/>
        <dbReference type="Rhea" id="RHEA-COMP:9602"/>
        <dbReference type="Rhea" id="RHEA-COMP:9603"/>
        <dbReference type="ChEBI" id="CHEBI:15378"/>
        <dbReference type="ChEBI" id="CHEBI:58405"/>
        <dbReference type="ChEBI" id="CHEBI:60033"/>
        <dbReference type="ChEBI" id="CHEBI:78435"/>
        <dbReference type="EC" id="2.4.99.28"/>
    </reaction>
</comment>